<organism evidence="7 8">
    <name type="scientific">Camelina sativa</name>
    <name type="common">False flax</name>
    <name type="synonym">Myagrum sativum</name>
    <dbReference type="NCBI Taxonomy" id="90675"/>
    <lineage>
        <taxon>Eukaryota</taxon>
        <taxon>Viridiplantae</taxon>
        <taxon>Streptophyta</taxon>
        <taxon>Embryophyta</taxon>
        <taxon>Tracheophyta</taxon>
        <taxon>Spermatophyta</taxon>
        <taxon>Magnoliopsida</taxon>
        <taxon>eudicotyledons</taxon>
        <taxon>Gunneridae</taxon>
        <taxon>Pentapetalae</taxon>
        <taxon>rosids</taxon>
        <taxon>malvids</taxon>
        <taxon>Brassicales</taxon>
        <taxon>Brassicaceae</taxon>
        <taxon>Camelineae</taxon>
        <taxon>Camelina</taxon>
    </lineage>
</organism>
<dbReference type="PANTHER" id="PTHR31973">
    <property type="entry name" value="POLYPROTEIN, PUTATIVE-RELATED"/>
    <property type="match status" value="1"/>
</dbReference>
<evidence type="ECO:0000256" key="5">
    <source>
        <dbReference type="SAM" id="MobiDB-lite"/>
    </source>
</evidence>
<dbReference type="PROSITE" id="PS50966">
    <property type="entry name" value="ZF_SWIM"/>
    <property type="match status" value="1"/>
</dbReference>
<keyword evidence="2 4" id="KW-0863">Zinc-finger</keyword>
<evidence type="ECO:0000256" key="1">
    <source>
        <dbReference type="ARBA" id="ARBA00022723"/>
    </source>
</evidence>
<dbReference type="InterPro" id="IPR007527">
    <property type="entry name" value="Znf_SWIM"/>
</dbReference>
<evidence type="ECO:0000259" key="6">
    <source>
        <dbReference type="PROSITE" id="PS50966"/>
    </source>
</evidence>
<dbReference type="Proteomes" id="UP000694864">
    <property type="component" value="Chromosome 11"/>
</dbReference>
<reference evidence="7" key="1">
    <citation type="journal article" date="2014" name="Nat. Commun.">
        <title>The emerging biofuel crop Camelina sativa retains a highly undifferentiated hexaploid genome structure.</title>
        <authorList>
            <person name="Kagale S."/>
            <person name="Koh C."/>
            <person name="Nixon J."/>
            <person name="Bollina V."/>
            <person name="Clarke W.E."/>
            <person name="Tuteja R."/>
            <person name="Spillane C."/>
            <person name="Robinson S.J."/>
            <person name="Links M.G."/>
            <person name="Clarke C."/>
            <person name="Higgins E.E."/>
            <person name="Huebert T."/>
            <person name="Sharpe A.G."/>
            <person name="Parkin I.A."/>
        </authorList>
    </citation>
    <scope>NUCLEOTIDE SEQUENCE [LARGE SCALE GENOMIC DNA]</scope>
    <source>
        <strain evidence="7">cv. DH55</strain>
    </source>
</reference>
<sequence length="429" mass="49061">MWIAKKKAITAILGDLDNSFSVLPKFMAALSSSNSMLLEWQYDPFPDPKDASFHSVFWVFQQSIAGFPHCRPVIIVDTINLSGKYPGKLLVAAGFDAENKIFPLSFAIITEGSLSADTWRWFFACIRKKVTQREGICLITSPDPDIVTVVKERECQWAQHRFCLRHMCLKFYEVFHNNLMTEFVYKAGSTKYVSKFVKYLKKIEKMNLEARKWLDKIPPHQLALAYDDGGMRFGIMKTNTIFGTYGFINKSLDLPIPTCILLIFDHLAEIFKSQRGRLGESPNGRDLYSKYVMDFFEEWKEASRTHDVLPLDQRGNKFQVTEVRKTRFVVHRSDRVCTCRIWQLFKSPCSHVLAVCRRLNIDHLQYSTESSLAVYAADFNPLPGVSDWPEASQVPRLFPPGSCQISAQPSKVIGGQKRSNTGKNKGPKR</sequence>
<gene>
    <name evidence="8" type="primary">LOC104724536</name>
</gene>
<evidence type="ECO:0000256" key="4">
    <source>
        <dbReference type="PROSITE-ProRule" id="PRU00325"/>
    </source>
</evidence>
<keyword evidence="1" id="KW-0479">Metal-binding</keyword>
<dbReference type="Pfam" id="PF04434">
    <property type="entry name" value="SWIM"/>
    <property type="match status" value="1"/>
</dbReference>
<dbReference type="SMART" id="SM00575">
    <property type="entry name" value="ZnF_PMZ"/>
    <property type="match status" value="1"/>
</dbReference>
<dbReference type="InterPro" id="IPR006564">
    <property type="entry name" value="Znf_PMZ"/>
</dbReference>
<evidence type="ECO:0000313" key="7">
    <source>
        <dbReference type="Proteomes" id="UP000694864"/>
    </source>
</evidence>
<evidence type="ECO:0000313" key="8">
    <source>
        <dbReference type="RefSeq" id="XP_019088093.1"/>
    </source>
</evidence>
<proteinExistence type="predicted"/>
<dbReference type="RefSeq" id="XP_019088093.1">
    <property type="nucleotide sequence ID" value="XM_019232548.1"/>
</dbReference>
<evidence type="ECO:0000256" key="2">
    <source>
        <dbReference type="ARBA" id="ARBA00022771"/>
    </source>
</evidence>
<dbReference type="InterPro" id="IPR018289">
    <property type="entry name" value="MULE_transposase_dom"/>
</dbReference>
<keyword evidence="3" id="KW-0862">Zinc</keyword>
<name>A0ABM1QMV5_CAMSA</name>
<evidence type="ECO:0000256" key="3">
    <source>
        <dbReference type="ARBA" id="ARBA00022833"/>
    </source>
</evidence>
<feature type="region of interest" description="Disordered" evidence="5">
    <location>
        <begin position="397"/>
        <end position="429"/>
    </location>
</feature>
<dbReference type="PANTHER" id="PTHR31973:SF195">
    <property type="entry name" value="MUDR FAMILY TRANSPOSASE"/>
    <property type="match status" value="1"/>
</dbReference>
<reference evidence="8" key="2">
    <citation type="submission" date="2025-08" db="UniProtKB">
        <authorList>
            <consortium name="RefSeq"/>
        </authorList>
    </citation>
    <scope>IDENTIFICATION</scope>
    <source>
        <tissue evidence="8">Leaf</tissue>
    </source>
</reference>
<dbReference type="Pfam" id="PF10551">
    <property type="entry name" value="MULE"/>
    <property type="match status" value="1"/>
</dbReference>
<keyword evidence="7" id="KW-1185">Reference proteome</keyword>
<accession>A0ABM1QMV5</accession>
<protein>
    <submittedName>
        <fullName evidence="8">Uncharacterized protein LOC104724536 isoform X1</fullName>
    </submittedName>
</protein>
<dbReference type="GeneID" id="104724536"/>
<feature type="domain" description="SWIM-type" evidence="6">
    <location>
        <begin position="328"/>
        <end position="360"/>
    </location>
</feature>